<evidence type="ECO:0000256" key="1">
    <source>
        <dbReference type="ARBA" id="ARBA00000085"/>
    </source>
</evidence>
<keyword evidence="5" id="KW-0808">Transferase</keyword>
<evidence type="ECO:0000259" key="10">
    <source>
        <dbReference type="PROSITE" id="PS50109"/>
    </source>
</evidence>
<gene>
    <name evidence="13" type="ORF">DAY19_02780</name>
</gene>
<dbReference type="EMBL" id="QDKL01000001">
    <property type="protein sequence ID" value="RZF22715.1"/>
    <property type="molecule type" value="Genomic_DNA"/>
</dbReference>
<dbReference type="CDD" id="cd06225">
    <property type="entry name" value="HAMP"/>
    <property type="match status" value="1"/>
</dbReference>
<dbReference type="PRINTS" id="PR00344">
    <property type="entry name" value="BCTRLSENSOR"/>
</dbReference>
<feature type="domain" description="HPt" evidence="12">
    <location>
        <begin position="413"/>
        <end position="516"/>
    </location>
</feature>
<dbReference type="SUPFAM" id="SSF55874">
    <property type="entry name" value="ATPase domain of HSP90 chaperone/DNA topoisomerase II/histidine kinase"/>
    <property type="match status" value="1"/>
</dbReference>
<feature type="transmembrane region" description="Helical" evidence="9">
    <location>
        <begin position="165"/>
        <end position="183"/>
    </location>
</feature>
<evidence type="ECO:0000256" key="4">
    <source>
        <dbReference type="ARBA" id="ARBA00022553"/>
    </source>
</evidence>
<dbReference type="EC" id="2.7.13.3" evidence="3"/>
<dbReference type="Proteomes" id="UP000443582">
    <property type="component" value="Unassembled WGS sequence"/>
</dbReference>
<accession>A0ABY0IJR0</accession>
<organism evidence="13 14">
    <name type="scientific">Halobacteriovorax vibrionivorans</name>
    <dbReference type="NCBI Taxonomy" id="2152716"/>
    <lineage>
        <taxon>Bacteria</taxon>
        <taxon>Pseudomonadati</taxon>
        <taxon>Bdellovibrionota</taxon>
        <taxon>Bacteriovoracia</taxon>
        <taxon>Bacteriovoracales</taxon>
        <taxon>Halobacteriovoraceae</taxon>
        <taxon>Halobacteriovorax</taxon>
    </lineage>
</organism>
<feature type="domain" description="HAMP" evidence="11">
    <location>
        <begin position="184"/>
        <end position="236"/>
    </location>
</feature>
<dbReference type="Gene3D" id="6.10.340.10">
    <property type="match status" value="1"/>
</dbReference>
<evidence type="ECO:0000256" key="9">
    <source>
        <dbReference type="SAM" id="Phobius"/>
    </source>
</evidence>
<keyword evidence="14" id="KW-1185">Reference proteome</keyword>
<feature type="coiled-coil region" evidence="8">
    <location>
        <begin position="231"/>
        <end position="265"/>
    </location>
</feature>
<comment type="catalytic activity">
    <reaction evidence="1">
        <text>ATP + protein L-histidine = ADP + protein N-phospho-L-histidine.</text>
        <dbReference type="EC" id="2.7.13.3"/>
    </reaction>
</comment>
<reference evidence="14" key="1">
    <citation type="journal article" date="2019" name="Int. J. Syst. Evol. Microbiol.">
        <title>Halobacteriovorax valvorus sp. nov., a novel prokaryotic predator isolated from coastal seawater of China.</title>
        <authorList>
            <person name="Chen M.-X."/>
        </authorList>
    </citation>
    <scope>NUCLEOTIDE SEQUENCE [LARGE SCALE GENOMIC DNA]</scope>
    <source>
        <strain evidence="14">BL9</strain>
    </source>
</reference>
<evidence type="ECO:0000256" key="5">
    <source>
        <dbReference type="ARBA" id="ARBA00022679"/>
    </source>
</evidence>
<dbReference type="RefSeq" id="WP_114705659.1">
    <property type="nucleotide sequence ID" value="NZ_QDKL01000001.1"/>
</dbReference>
<dbReference type="InterPro" id="IPR003660">
    <property type="entry name" value="HAMP_dom"/>
</dbReference>
<dbReference type="InterPro" id="IPR004358">
    <property type="entry name" value="Sig_transdc_His_kin-like_C"/>
</dbReference>
<proteinExistence type="predicted"/>
<evidence type="ECO:0000256" key="3">
    <source>
        <dbReference type="ARBA" id="ARBA00012438"/>
    </source>
</evidence>
<comment type="subcellular location">
    <subcellularLocation>
        <location evidence="2">Membrane</location>
    </subcellularLocation>
</comment>
<evidence type="ECO:0000313" key="14">
    <source>
        <dbReference type="Proteomes" id="UP000443582"/>
    </source>
</evidence>
<dbReference type="InterPro" id="IPR005467">
    <property type="entry name" value="His_kinase_dom"/>
</dbReference>
<evidence type="ECO:0000259" key="11">
    <source>
        <dbReference type="PROSITE" id="PS50885"/>
    </source>
</evidence>
<dbReference type="PROSITE" id="PS50885">
    <property type="entry name" value="HAMP"/>
    <property type="match status" value="1"/>
</dbReference>
<sequence>MHFFNLRNKILSFGLIILILVTSFNLYYTYNVFEEDKESYIFENVLRSTELIDRELGKLISQPDKVKLQLKTQAFSEIKSLMESDKIFSYVIKHKDKIIFGEDNLFNKTEITSSSHQAMVKEISFNEAKYLAGIVTNKTNGITTIAYINKSKAFASLDYLIKKNIYFAIILFGIVLILTIFFARSITTPILQIIQRTVDISNGDYDNKVVVKTNDELRILGDSVNTMSHEIKTLLDQKQEMIVKLEEANKQLDIYSKDLEKLVDERTKDLKDANSYITAMLNSLSQGLFVIRPDGTCSDLYTNSCLSIFGNSPENKRFAEYIKSENDSATQKWLELTFAQKMPFESCAPLGPDNFQQGSLGDENFKYINFDYYPLMLDETLSGIVVLATDFTEKLVLEENIKRKEAYINNVTEYVLNEEIIKNLVSEANSLLDEIIDSPASDSFCDRALMVFHTLNGGFGTYSFSDIQQYAIECEEFIQTNESNPQVVNDIKIRAASAKELINESINELDEKFSNHNIISFEKDDIDYLSRSLSSLGSEGKEVLENFLHKKSISSIFNPYPKLVEKISQSLGKPMKDLIIPQSDFRIAPEKVQEFSNSLVHVFKNSMDHGIEPSDRRSELGKEEKGEIKIDIQTNNDQIKILISDDGAGLNTEAIKEKLLQKYESDEVEKLSEQDLMAKIFDPNFSTRDSVSEFSGRGIGMSAVKEAIEKLNGSIYVDSKKGHGTRFEFNLKV</sequence>
<keyword evidence="9" id="KW-0812">Transmembrane</keyword>
<dbReference type="InterPro" id="IPR008207">
    <property type="entry name" value="Sig_transdc_His_kin_Hpt_dom"/>
</dbReference>
<dbReference type="Pfam" id="PF00672">
    <property type="entry name" value="HAMP"/>
    <property type="match status" value="1"/>
</dbReference>
<evidence type="ECO:0000256" key="6">
    <source>
        <dbReference type="ARBA" id="ARBA00022777"/>
    </source>
</evidence>
<name>A0ABY0IJR0_9BACT</name>
<dbReference type="InterPro" id="IPR003594">
    <property type="entry name" value="HATPase_dom"/>
</dbReference>
<keyword evidence="6" id="KW-0418">Kinase</keyword>
<evidence type="ECO:0000256" key="8">
    <source>
        <dbReference type="SAM" id="Coils"/>
    </source>
</evidence>
<feature type="modified residue" description="Phosphohistidine" evidence="7">
    <location>
        <position position="453"/>
    </location>
</feature>
<keyword evidence="4 7" id="KW-0597">Phosphoprotein</keyword>
<evidence type="ECO:0000313" key="13">
    <source>
        <dbReference type="EMBL" id="RZF22715.1"/>
    </source>
</evidence>
<dbReference type="PROSITE" id="PS50894">
    <property type="entry name" value="HPT"/>
    <property type="match status" value="1"/>
</dbReference>
<feature type="transmembrane region" description="Helical" evidence="9">
    <location>
        <begin position="12"/>
        <end position="30"/>
    </location>
</feature>
<keyword evidence="8" id="KW-0175">Coiled coil</keyword>
<evidence type="ECO:0000256" key="2">
    <source>
        <dbReference type="ARBA" id="ARBA00004370"/>
    </source>
</evidence>
<keyword evidence="9" id="KW-0472">Membrane</keyword>
<comment type="caution">
    <text evidence="13">The sequence shown here is derived from an EMBL/GenBank/DDBJ whole genome shotgun (WGS) entry which is preliminary data.</text>
</comment>
<evidence type="ECO:0000259" key="12">
    <source>
        <dbReference type="PROSITE" id="PS50894"/>
    </source>
</evidence>
<dbReference type="PROSITE" id="PS50109">
    <property type="entry name" value="HIS_KIN"/>
    <property type="match status" value="1"/>
</dbReference>
<dbReference type="InterPro" id="IPR036641">
    <property type="entry name" value="HPT_dom_sf"/>
</dbReference>
<dbReference type="SMART" id="SM00304">
    <property type="entry name" value="HAMP"/>
    <property type="match status" value="1"/>
</dbReference>
<dbReference type="PANTHER" id="PTHR43395:SF10">
    <property type="entry name" value="CHEMOTAXIS PROTEIN CHEA"/>
    <property type="match status" value="1"/>
</dbReference>
<dbReference type="InterPro" id="IPR051315">
    <property type="entry name" value="Bact_Chemotaxis_CheA"/>
</dbReference>
<dbReference type="SMART" id="SM00387">
    <property type="entry name" value="HATPase_c"/>
    <property type="match status" value="1"/>
</dbReference>
<dbReference type="SUPFAM" id="SSF47226">
    <property type="entry name" value="Histidine-containing phosphotransfer domain, HPT domain"/>
    <property type="match status" value="1"/>
</dbReference>
<dbReference type="PANTHER" id="PTHR43395">
    <property type="entry name" value="SENSOR HISTIDINE KINASE CHEA"/>
    <property type="match status" value="1"/>
</dbReference>
<protein>
    <recommendedName>
        <fullName evidence="3">histidine kinase</fullName>
        <ecNumber evidence="3">2.7.13.3</ecNumber>
    </recommendedName>
</protein>
<dbReference type="SUPFAM" id="SSF158472">
    <property type="entry name" value="HAMP domain-like"/>
    <property type="match status" value="1"/>
</dbReference>
<keyword evidence="9" id="KW-1133">Transmembrane helix</keyword>
<feature type="domain" description="Histidine kinase" evidence="10">
    <location>
        <begin position="599"/>
        <end position="733"/>
    </location>
</feature>
<evidence type="ECO:0000256" key="7">
    <source>
        <dbReference type="PROSITE-ProRule" id="PRU00110"/>
    </source>
</evidence>
<dbReference type="Gene3D" id="3.30.565.10">
    <property type="entry name" value="Histidine kinase-like ATPase, C-terminal domain"/>
    <property type="match status" value="1"/>
</dbReference>
<dbReference type="Pfam" id="PF02518">
    <property type="entry name" value="HATPase_c"/>
    <property type="match status" value="1"/>
</dbReference>
<dbReference type="InterPro" id="IPR036890">
    <property type="entry name" value="HATPase_C_sf"/>
</dbReference>